<name>A0ABN7TDV2_OIKDI</name>
<dbReference type="NCBIfam" id="TIGR00090">
    <property type="entry name" value="rsfS_iojap_ybeB"/>
    <property type="match status" value="1"/>
</dbReference>
<dbReference type="Pfam" id="PF02410">
    <property type="entry name" value="RsfS"/>
    <property type="match status" value="1"/>
</dbReference>
<comment type="similarity">
    <text evidence="1">Belongs to the Iojap/RsfS family.</text>
</comment>
<protein>
    <submittedName>
        <fullName evidence="2">Oidioi.mRNA.OKI2018_I69.chr2.g7795.t1.cds</fullName>
    </submittedName>
</protein>
<reference evidence="2 3" key="1">
    <citation type="submission" date="2021-04" db="EMBL/GenBank/DDBJ databases">
        <authorList>
            <person name="Bliznina A."/>
        </authorList>
    </citation>
    <scope>NUCLEOTIDE SEQUENCE [LARGE SCALE GENOMIC DNA]</scope>
</reference>
<keyword evidence="3" id="KW-1185">Reference proteome</keyword>
<dbReference type="InterPro" id="IPR004394">
    <property type="entry name" value="Iojap/RsfS/C7orf30"/>
</dbReference>
<dbReference type="InterPro" id="IPR043519">
    <property type="entry name" value="NT_sf"/>
</dbReference>
<evidence type="ECO:0000256" key="1">
    <source>
        <dbReference type="ARBA" id="ARBA00010574"/>
    </source>
</evidence>
<dbReference type="PANTHER" id="PTHR21043:SF0">
    <property type="entry name" value="MITOCHONDRIAL ASSEMBLY OF RIBOSOMAL LARGE SUBUNIT PROTEIN 1"/>
    <property type="match status" value="1"/>
</dbReference>
<dbReference type="EMBL" id="OU015567">
    <property type="protein sequence ID" value="CAG5113705.1"/>
    <property type="molecule type" value="Genomic_DNA"/>
</dbReference>
<dbReference type="Gene3D" id="3.30.460.10">
    <property type="entry name" value="Beta Polymerase, domain 2"/>
    <property type="match status" value="1"/>
</dbReference>
<dbReference type="HAMAP" id="MF_01477">
    <property type="entry name" value="Iojap_RsfS"/>
    <property type="match status" value="1"/>
</dbReference>
<dbReference type="Proteomes" id="UP001158576">
    <property type="component" value="Chromosome 2"/>
</dbReference>
<dbReference type="PANTHER" id="PTHR21043">
    <property type="entry name" value="IOJAP SUPERFAMILY ORTHOLOG"/>
    <property type="match status" value="1"/>
</dbReference>
<dbReference type="SUPFAM" id="SSF81301">
    <property type="entry name" value="Nucleotidyltransferase"/>
    <property type="match status" value="1"/>
</dbReference>
<evidence type="ECO:0000313" key="3">
    <source>
        <dbReference type="Proteomes" id="UP001158576"/>
    </source>
</evidence>
<organism evidence="2 3">
    <name type="scientific">Oikopleura dioica</name>
    <name type="common">Tunicate</name>
    <dbReference type="NCBI Taxonomy" id="34765"/>
    <lineage>
        <taxon>Eukaryota</taxon>
        <taxon>Metazoa</taxon>
        <taxon>Chordata</taxon>
        <taxon>Tunicata</taxon>
        <taxon>Appendicularia</taxon>
        <taxon>Copelata</taxon>
        <taxon>Oikopleuridae</taxon>
        <taxon>Oikopleura</taxon>
    </lineage>
</organism>
<accession>A0ABN7TDV2</accession>
<evidence type="ECO:0000313" key="2">
    <source>
        <dbReference type="EMBL" id="CAG5113705.1"/>
    </source>
</evidence>
<gene>
    <name evidence="2" type="ORF">OKIOD_LOCUS16560</name>
</gene>
<sequence length="203" mass="23835">MSNLSLGLKKNLCVWKISRRAIQISHSFKFVETSSLRNRRNFDAEKMEMKSAIRTRESVFSIEKVVEILKQEAVLDLCVIKVPPERRYVEYFVICSPRNDSQLISVPAALSAMYKEVFGERKYVEGLGDGTKPPEWTVIDLGNIVVHTMNEDVRELYNLENLWLFGPEFDQQNMEFTDKIKENVFNEINEKKQKRQDDWAFFQ</sequence>
<proteinExistence type="inferred from homology"/>